<dbReference type="Gene3D" id="3.40.50.2000">
    <property type="entry name" value="Glycogen Phosphorylase B"/>
    <property type="match status" value="2"/>
</dbReference>
<organism evidence="6 7">
    <name type="scientific">Litchfieldia salsa</name>
    <dbReference type="NCBI Taxonomy" id="930152"/>
    <lineage>
        <taxon>Bacteria</taxon>
        <taxon>Bacillati</taxon>
        <taxon>Bacillota</taxon>
        <taxon>Bacilli</taxon>
        <taxon>Bacillales</taxon>
        <taxon>Bacillaceae</taxon>
        <taxon>Litchfieldia</taxon>
    </lineage>
</organism>
<evidence type="ECO:0000256" key="2">
    <source>
        <dbReference type="ARBA" id="ARBA00022676"/>
    </source>
</evidence>
<dbReference type="RefSeq" id="WP_090852532.1">
    <property type="nucleotide sequence ID" value="NZ_FNJU01000003.1"/>
</dbReference>
<dbReference type="PANTHER" id="PTHR12526:SF640">
    <property type="entry name" value="COLANIC ACID BIOSYNTHESIS GLYCOSYLTRANSFERASE WCAL-RELATED"/>
    <property type="match status" value="1"/>
</dbReference>
<evidence type="ECO:0000259" key="4">
    <source>
        <dbReference type="Pfam" id="PF00534"/>
    </source>
</evidence>
<protein>
    <submittedName>
        <fullName evidence="6">Glycosyltransferase involved in cell wall bisynthesis</fullName>
    </submittedName>
</protein>
<gene>
    <name evidence="6" type="ORF">SAMN05216565_103469</name>
</gene>
<dbReference type="Pfam" id="PF00534">
    <property type="entry name" value="Glycos_transf_1"/>
    <property type="match status" value="1"/>
</dbReference>
<evidence type="ECO:0000313" key="6">
    <source>
        <dbReference type="EMBL" id="SDP52401.1"/>
    </source>
</evidence>
<dbReference type="Proteomes" id="UP000199159">
    <property type="component" value="Unassembled WGS sequence"/>
</dbReference>
<name>A0A1H0TF02_9BACI</name>
<dbReference type="SUPFAM" id="SSF53756">
    <property type="entry name" value="UDP-Glycosyltransferase/glycogen phosphorylase"/>
    <property type="match status" value="1"/>
</dbReference>
<keyword evidence="3 6" id="KW-0808">Transferase</keyword>
<sequence>METVAFYIEEPIKINQEFMYNQIVGLSQYRAIVIGPFSNHNNTQYQFNDYYNLSDIQDLKAFFDKQNVVAIHAHQGKHSKSILPIATKYDIPLIVHFRGRDSSTQTEKRFLKNKKRYDSLIQHGAGYFAVCQFLAEELKKLGFPENKIHVLYGGLDLNLYPFTQRSIPNEGEIRIISVARLVEKKGFLTLIKAFNLIHQEYPRATLTIIGTGKEEEKILNCINEYQLNDCVFLKGALDSGQVSKELRNSHLFCLSSETGLDGDVEGIPNALKEAMASGLPVISTYHGGIPELIDHKRTGFLVPEKDYISLAQGIKYFLNNPGVWEDYTKMARKVIEEKFDIKKQTLEQQRLYGLITNKYDGRGGNDE</sequence>
<feature type="domain" description="Glycosyl transferase family 1" evidence="4">
    <location>
        <begin position="168"/>
        <end position="333"/>
    </location>
</feature>
<dbReference type="InterPro" id="IPR028098">
    <property type="entry name" value="Glyco_trans_4-like_N"/>
</dbReference>
<keyword evidence="7" id="KW-1185">Reference proteome</keyword>
<proteinExistence type="inferred from homology"/>
<keyword evidence="2" id="KW-0328">Glycosyltransferase</keyword>
<dbReference type="OrthoDB" id="73743at2"/>
<dbReference type="GO" id="GO:0016757">
    <property type="term" value="F:glycosyltransferase activity"/>
    <property type="evidence" value="ECO:0007669"/>
    <property type="project" value="UniProtKB-KW"/>
</dbReference>
<evidence type="ECO:0000256" key="1">
    <source>
        <dbReference type="ARBA" id="ARBA00009481"/>
    </source>
</evidence>
<comment type="similarity">
    <text evidence="1">Belongs to the glycosyltransferase group 1 family. Glycosyltransferase 4 subfamily.</text>
</comment>
<dbReference type="InterPro" id="IPR001296">
    <property type="entry name" value="Glyco_trans_1"/>
</dbReference>
<evidence type="ECO:0000256" key="3">
    <source>
        <dbReference type="ARBA" id="ARBA00022679"/>
    </source>
</evidence>
<dbReference type="STRING" id="930152.SAMN05216565_103469"/>
<reference evidence="7" key="1">
    <citation type="submission" date="2016-10" db="EMBL/GenBank/DDBJ databases">
        <authorList>
            <person name="Varghese N."/>
            <person name="Submissions S."/>
        </authorList>
    </citation>
    <scope>NUCLEOTIDE SEQUENCE [LARGE SCALE GENOMIC DNA]</scope>
    <source>
        <strain evidence="7">IBRC-M10078</strain>
    </source>
</reference>
<accession>A0A1H0TF02</accession>
<feature type="domain" description="Glycosyltransferase subfamily 4-like N-terminal" evidence="5">
    <location>
        <begin position="50"/>
        <end position="158"/>
    </location>
</feature>
<evidence type="ECO:0000259" key="5">
    <source>
        <dbReference type="Pfam" id="PF13439"/>
    </source>
</evidence>
<dbReference type="EMBL" id="FNJU01000003">
    <property type="protein sequence ID" value="SDP52401.1"/>
    <property type="molecule type" value="Genomic_DNA"/>
</dbReference>
<dbReference type="Pfam" id="PF13439">
    <property type="entry name" value="Glyco_transf_4"/>
    <property type="match status" value="1"/>
</dbReference>
<dbReference type="PANTHER" id="PTHR12526">
    <property type="entry name" value="GLYCOSYLTRANSFERASE"/>
    <property type="match status" value="1"/>
</dbReference>
<evidence type="ECO:0000313" key="7">
    <source>
        <dbReference type="Proteomes" id="UP000199159"/>
    </source>
</evidence>
<dbReference type="AlphaFoldDB" id="A0A1H0TF02"/>